<reference evidence="1" key="1">
    <citation type="submission" date="2024-06" db="EMBL/GenBank/DDBJ databases">
        <title>The genome sequences of Kitasatospora sp. strain HUAS MG31.</title>
        <authorList>
            <person name="Mo P."/>
        </authorList>
    </citation>
    <scope>NUCLEOTIDE SEQUENCE</scope>
    <source>
        <strain evidence="1">HUAS MG31</strain>
    </source>
</reference>
<dbReference type="AlphaFoldDB" id="A0AAU8JPY3"/>
<dbReference type="KEGG" id="kcm:ABWK59_02410"/>
<dbReference type="EMBL" id="CP159872">
    <property type="protein sequence ID" value="XCM77862.1"/>
    <property type="molecule type" value="Genomic_DNA"/>
</dbReference>
<gene>
    <name evidence="1" type="ORF">ABWK59_02410</name>
</gene>
<dbReference type="RefSeq" id="WP_354637584.1">
    <property type="nucleotide sequence ID" value="NZ_CP159872.1"/>
</dbReference>
<proteinExistence type="predicted"/>
<organism evidence="1">
    <name type="scientific">Kitasatospora camelliae</name>
    <dbReference type="NCBI Taxonomy" id="3156397"/>
    <lineage>
        <taxon>Bacteria</taxon>
        <taxon>Bacillati</taxon>
        <taxon>Actinomycetota</taxon>
        <taxon>Actinomycetes</taxon>
        <taxon>Kitasatosporales</taxon>
        <taxon>Streptomycetaceae</taxon>
        <taxon>Kitasatospora</taxon>
    </lineage>
</organism>
<protein>
    <submittedName>
        <fullName evidence="1">Uncharacterized protein</fullName>
    </submittedName>
</protein>
<evidence type="ECO:0000313" key="1">
    <source>
        <dbReference type="EMBL" id="XCM77862.1"/>
    </source>
</evidence>
<sequence>MFNRVVIEVVPDPSGWPERLRFLVDGEDLAAGAGATGSYAHRLLPPTGPSPLDATAEGRRVVLGEATGCVGECCGFLAMSVRRAGGLVEWADWAVPYEEARPPALHIEADLYDVELARAVAAYRGRTAAAG</sequence>
<accession>A0AAU8JPY3</accession>
<name>A0AAU8JPY3_9ACTN</name>